<dbReference type="KEGG" id="ami:Amir_5592"/>
<dbReference type="AlphaFoldDB" id="C6WBB9"/>
<dbReference type="Proteomes" id="UP000002213">
    <property type="component" value="Chromosome"/>
</dbReference>
<proteinExistence type="predicted"/>
<evidence type="ECO:0000256" key="1">
    <source>
        <dbReference type="SAM" id="MobiDB-lite"/>
    </source>
</evidence>
<feature type="region of interest" description="Disordered" evidence="1">
    <location>
        <begin position="618"/>
        <end position="661"/>
    </location>
</feature>
<dbReference type="SUPFAM" id="SSF52540">
    <property type="entry name" value="P-loop containing nucleoside triphosphate hydrolases"/>
    <property type="match status" value="1"/>
</dbReference>
<sequence>MTELEQRPTAPPPAKPDDVKPLTPEQVARALRVERRVAAMPVAAVGITATTGPLLWHANMMSSLGQGGAAMLLIGIGGSAITSLATSGFALAAAHGTELHEGLPPVRKVLGGAATAGAGLGLFGGEPIVLGGYLVAVVVSTGRWQLARWRSRRALLRQVRAARAALTAAEESETTAAEDAIEGEVVDVAADLQVYVERWAAGAVKHLPDTRLVNPRDLGQGRLSFVVQSGDSGTTLDAANLALGKLVGALKLKLPTDENGGQELVFDQDNPVLEDTGQLHMQIIRRAAHTMSSARFTPELVSAPDNACSVRIGGYIDDGTSAFWDIASADGAHNGFVLAGTRMGKSSLFDGLAYRCRQLGYLIAFMDPQRGASSPVLAEHADYPVLSADHVADLAGWLTVEADHRQTWMESHRLGKINPWTTAPCLPDGAHPDPACPCGGVVPPGIMTFIDECDQVFAALGGVFGALAKRINKLNMGIIAASQIPGQEVFGGSEMLRSSLTTRNFLAMRVNSKSSANLIPGLPYSPYLLPNTKGRGLMCGVESRQMQVQLDFMPRREDHASQPAPYAEDLYVGLPRIEGWRPTAAAAERLLPHAGEDAAAASRAESLERLALLMRGEAPPTPASVGAPERPDAPTHSRMQFPSAVTPAAPAPTPPAAPPAPVAGLVRRTRLDQPVAAVLLAQLAGRPDDEWLTLGDLARLAGYVPEGADTELVRRRARALSGELGAAGRTLPTVRRAQGMSATVADIRTALS</sequence>
<reference evidence="3 4" key="1">
    <citation type="journal article" date="2009" name="Stand. Genomic Sci.">
        <title>Complete genome sequence of Actinosynnema mirum type strain (101).</title>
        <authorList>
            <person name="Land M."/>
            <person name="Lapidus A."/>
            <person name="Mayilraj S."/>
            <person name="Chen F."/>
            <person name="Copeland A."/>
            <person name="Del Rio T.G."/>
            <person name="Nolan M."/>
            <person name="Lucas S."/>
            <person name="Tice H."/>
            <person name="Cheng J.F."/>
            <person name="Chertkov O."/>
            <person name="Bruce D."/>
            <person name="Goodwin L."/>
            <person name="Pitluck S."/>
            <person name="Rohde M."/>
            <person name="Goker M."/>
            <person name="Pati A."/>
            <person name="Ivanova N."/>
            <person name="Mavromatis K."/>
            <person name="Chen A."/>
            <person name="Palaniappan K."/>
            <person name="Hauser L."/>
            <person name="Chang Y.J."/>
            <person name="Jeffries C.C."/>
            <person name="Brettin T."/>
            <person name="Detter J.C."/>
            <person name="Han C."/>
            <person name="Chain P."/>
            <person name="Tindall B.J."/>
            <person name="Bristow J."/>
            <person name="Eisen J.A."/>
            <person name="Markowitz V."/>
            <person name="Hugenholtz P."/>
            <person name="Kyrpides N.C."/>
            <person name="Klenk H.P."/>
        </authorList>
    </citation>
    <scope>NUCLEOTIDE SEQUENCE [LARGE SCALE GENOMIC DNA]</scope>
    <source>
        <strain evidence="4">ATCC 29888 / DSM 43827 / JCM 3225 / NBRC 14064 / NCIMB 13271 / NRRL B-12336 / IMRU 3971 / 101</strain>
    </source>
</reference>
<feature type="region of interest" description="Disordered" evidence="1">
    <location>
        <begin position="1"/>
        <end position="23"/>
    </location>
</feature>
<dbReference type="Gene3D" id="3.40.50.300">
    <property type="entry name" value="P-loop containing nucleotide triphosphate hydrolases"/>
    <property type="match status" value="1"/>
</dbReference>
<evidence type="ECO:0000313" key="4">
    <source>
        <dbReference type="Proteomes" id="UP000002213"/>
    </source>
</evidence>
<evidence type="ECO:0000313" key="3">
    <source>
        <dbReference type="EMBL" id="ACU39410.1"/>
    </source>
</evidence>
<dbReference type="InterPro" id="IPR027417">
    <property type="entry name" value="P-loop_NTPase"/>
</dbReference>
<feature type="transmembrane region" description="Helical" evidence="2">
    <location>
        <begin position="68"/>
        <end position="94"/>
    </location>
</feature>
<evidence type="ECO:0000256" key="2">
    <source>
        <dbReference type="SAM" id="Phobius"/>
    </source>
</evidence>
<dbReference type="RefSeq" id="WP_015804295.1">
    <property type="nucleotide sequence ID" value="NC_013093.1"/>
</dbReference>
<dbReference type="EMBL" id="CP001630">
    <property type="protein sequence ID" value="ACU39410.1"/>
    <property type="molecule type" value="Genomic_DNA"/>
</dbReference>
<accession>C6WBB9</accession>
<name>C6WBB9_ACTMD</name>
<protein>
    <submittedName>
        <fullName evidence="3">Uncharacterized protein</fullName>
    </submittedName>
</protein>
<dbReference type="OrthoDB" id="3648675at2"/>
<keyword evidence="2" id="KW-0812">Transmembrane</keyword>
<organism evidence="3 4">
    <name type="scientific">Actinosynnema mirum (strain ATCC 29888 / DSM 43827 / JCM 3225 / NBRC 14064 / NCIMB 13271 / NRRL B-12336 / IMRU 3971 / 101)</name>
    <dbReference type="NCBI Taxonomy" id="446462"/>
    <lineage>
        <taxon>Bacteria</taxon>
        <taxon>Bacillati</taxon>
        <taxon>Actinomycetota</taxon>
        <taxon>Actinomycetes</taxon>
        <taxon>Pseudonocardiales</taxon>
        <taxon>Pseudonocardiaceae</taxon>
        <taxon>Actinosynnema</taxon>
    </lineage>
</organism>
<keyword evidence="2" id="KW-0472">Membrane</keyword>
<feature type="transmembrane region" description="Helical" evidence="2">
    <location>
        <begin position="37"/>
        <end position="56"/>
    </location>
</feature>
<keyword evidence="2" id="KW-1133">Transmembrane helix</keyword>
<keyword evidence="4" id="KW-1185">Reference proteome</keyword>
<feature type="compositionally biased region" description="Pro residues" evidence="1">
    <location>
        <begin position="649"/>
        <end position="661"/>
    </location>
</feature>
<gene>
    <name evidence="3" type="ordered locus">Amir_5592</name>
</gene>
<dbReference type="HOGENOM" id="CLU_369921_0_0_11"/>
<dbReference type="STRING" id="446462.Amir_5592"/>
<dbReference type="eggNOG" id="COG1674">
    <property type="taxonomic scope" value="Bacteria"/>
</dbReference>